<comment type="caution">
    <text evidence="2">The sequence shown here is derived from an EMBL/GenBank/DDBJ whole genome shotgun (WGS) entry which is preliminary data.</text>
</comment>
<feature type="region of interest" description="Disordered" evidence="1">
    <location>
        <begin position="100"/>
        <end position="194"/>
    </location>
</feature>
<dbReference type="Proteomes" id="UP001595528">
    <property type="component" value="Unassembled WGS sequence"/>
</dbReference>
<evidence type="ECO:0000313" key="3">
    <source>
        <dbReference type="Proteomes" id="UP001595528"/>
    </source>
</evidence>
<evidence type="ECO:0000313" key="2">
    <source>
        <dbReference type="EMBL" id="MFC3227355.1"/>
    </source>
</evidence>
<evidence type="ECO:0008006" key="4">
    <source>
        <dbReference type="Google" id="ProtNLM"/>
    </source>
</evidence>
<proteinExistence type="predicted"/>
<feature type="compositionally biased region" description="Basic residues" evidence="1">
    <location>
        <begin position="113"/>
        <end position="122"/>
    </location>
</feature>
<feature type="compositionally biased region" description="Acidic residues" evidence="1">
    <location>
        <begin position="133"/>
        <end position="143"/>
    </location>
</feature>
<evidence type="ECO:0000256" key="1">
    <source>
        <dbReference type="SAM" id="MobiDB-lite"/>
    </source>
</evidence>
<gene>
    <name evidence="2" type="ORF">ACFOGJ_08950</name>
</gene>
<sequence length="303" mass="34119">MATGPSRFDWFRSHHGAPTDPKWQMIARRAGVRPGDVAAVWWALMDFASQHEDRGSIDGFDPEELAAAYGYEEDEVAKILAALEGKGLIADGRLTAWDKRQTKRDDDSAERVRAHRERKRQAAQKGNGTVPDDTSEGSDETDGNADATAGNERVTRCNAPDREVEEEEDKDSPGEVCAQPPAPARDPDPPDNDGKAIVFSGRFIRLNRGDFDTWAESYHAIPDLKAELRAIDDWIAAQPAEKRSRKWFYSVSQMLLRKHQEILAQRQAEAKAEAEEIPWWRRLDERPAWADPPPKRDDADSVH</sequence>
<feature type="compositionally biased region" description="Basic and acidic residues" evidence="1">
    <location>
        <begin position="185"/>
        <end position="194"/>
    </location>
</feature>
<feature type="compositionally biased region" description="Basic and acidic residues" evidence="1">
    <location>
        <begin position="100"/>
        <end position="112"/>
    </location>
</feature>
<feature type="compositionally biased region" description="Basic and acidic residues" evidence="1">
    <location>
        <begin position="153"/>
        <end position="162"/>
    </location>
</feature>
<keyword evidence="3" id="KW-1185">Reference proteome</keyword>
<accession>A0ABV7KYW6</accession>
<reference evidence="3" key="1">
    <citation type="journal article" date="2019" name="Int. J. Syst. Evol. Microbiol.">
        <title>The Global Catalogue of Microorganisms (GCM) 10K type strain sequencing project: providing services to taxonomists for standard genome sequencing and annotation.</title>
        <authorList>
            <consortium name="The Broad Institute Genomics Platform"/>
            <consortium name="The Broad Institute Genome Sequencing Center for Infectious Disease"/>
            <person name="Wu L."/>
            <person name="Ma J."/>
        </authorList>
    </citation>
    <scope>NUCLEOTIDE SEQUENCE [LARGE SCALE GENOMIC DNA]</scope>
    <source>
        <strain evidence="3">KCTC 42964</strain>
    </source>
</reference>
<dbReference type="RefSeq" id="WP_379899520.1">
    <property type="nucleotide sequence ID" value="NZ_JBHRTR010000022.1"/>
</dbReference>
<dbReference type="EMBL" id="JBHRTR010000022">
    <property type="protein sequence ID" value="MFC3227355.1"/>
    <property type="molecule type" value="Genomic_DNA"/>
</dbReference>
<name>A0ABV7KYW6_9PROT</name>
<protein>
    <recommendedName>
        <fullName evidence="4">DUF1376 domain-containing protein</fullName>
    </recommendedName>
</protein>
<organism evidence="2 3">
    <name type="scientific">Marinibaculum pumilum</name>
    <dbReference type="NCBI Taxonomy" id="1766165"/>
    <lineage>
        <taxon>Bacteria</taxon>
        <taxon>Pseudomonadati</taxon>
        <taxon>Pseudomonadota</taxon>
        <taxon>Alphaproteobacteria</taxon>
        <taxon>Rhodospirillales</taxon>
        <taxon>Rhodospirillaceae</taxon>
        <taxon>Marinibaculum</taxon>
    </lineage>
</organism>